<sequence>MINALKDKNAWIAVFLILAVWASVLVILQPRVTSDTLTYDQAMEVLKTGVAPDGFIPNRILTTYLGMQTILLLAAGDGDMRAAWVVMNSVFFFLTCFFFYKIILELYGKRNVAVAGMFLLATNYALIRNASDYVMDVGGWAFYIMALYFSLRYMKTDDFRYGLYAAVAVGIGAFFKEYAFLGFIALACVIIYQRRDAIGRAIKEIMLAGIVSFAPILLFYVAIYFQYHYSYLSWFAYAHESSKSYYGSYALKIAEYVKTFGSLYTFGWFLFLGGLYFLVRQKNALLEKSSMMYLVFVGISALPVFAWPFITQRLSFPIIPFVIIISCLVFVKYEKKLLYFAPLLIVYAVTNYAMDDYVLRFVNIDSFLKLVL</sequence>
<evidence type="ECO:0000259" key="2">
    <source>
        <dbReference type="Pfam" id="PF13231"/>
    </source>
</evidence>
<name>A0A1F5BVK8_9BACT</name>
<dbReference type="Proteomes" id="UP000176650">
    <property type="component" value="Unassembled WGS sequence"/>
</dbReference>
<reference evidence="3 4" key="1">
    <citation type="journal article" date="2016" name="Nat. Commun.">
        <title>Thousands of microbial genomes shed light on interconnected biogeochemical processes in an aquifer system.</title>
        <authorList>
            <person name="Anantharaman K."/>
            <person name="Brown C.T."/>
            <person name="Hug L.A."/>
            <person name="Sharon I."/>
            <person name="Castelle C.J."/>
            <person name="Probst A.J."/>
            <person name="Thomas B.C."/>
            <person name="Singh A."/>
            <person name="Wilkins M.J."/>
            <person name="Karaoz U."/>
            <person name="Brodie E.L."/>
            <person name="Williams K.H."/>
            <person name="Hubbard S.S."/>
            <person name="Banfield J.F."/>
        </authorList>
    </citation>
    <scope>NUCLEOTIDE SEQUENCE [LARGE SCALE GENOMIC DNA]</scope>
</reference>
<feature type="transmembrane region" description="Helical" evidence="1">
    <location>
        <begin position="291"/>
        <end position="308"/>
    </location>
</feature>
<evidence type="ECO:0000313" key="4">
    <source>
        <dbReference type="Proteomes" id="UP000176650"/>
    </source>
</evidence>
<evidence type="ECO:0000313" key="3">
    <source>
        <dbReference type="EMBL" id="OGD34643.1"/>
    </source>
</evidence>
<protein>
    <recommendedName>
        <fullName evidence="2">Glycosyltransferase RgtA/B/C/D-like domain-containing protein</fullName>
    </recommendedName>
</protein>
<organism evidence="3 4">
    <name type="scientific">Candidatus Azambacteria bacterium RIFCSPLOWO2_01_FULL_46_25</name>
    <dbReference type="NCBI Taxonomy" id="1797298"/>
    <lineage>
        <taxon>Bacteria</taxon>
        <taxon>Candidatus Azamiibacteriota</taxon>
    </lineage>
</organism>
<feature type="transmembrane region" description="Helical" evidence="1">
    <location>
        <begin position="9"/>
        <end position="28"/>
    </location>
</feature>
<feature type="domain" description="Glycosyltransferase RgtA/B/C/D-like" evidence="2">
    <location>
        <begin position="82"/>
        <end position="218"/>
    </location>
</feature>
<feature type="transmembrane region" description="Helical" evidence="1">
    <location>
        <begin position="205"/>
        <end position="227"/>
    </location>
</feature>
<evidence type="ECO:0000256" key="1">
    <source>
        <dbReference type="SAM" id="Phobius"/>
    </source>
</evidence>
<keyword evidence="1" id="KW-0472">Membrane</keyword>
<keyword evidence="1" id="KW-1133">Transmembrane helix</keyword>
<feature type="transmembrane region" description="Helical" evidence="1">
    <location>
        <begin position="314"/>
        <end position="331"/>
    </location>
</feature>
<accession>A0A1F5BVK8</accession>
<keyword evidence="1" id="KW-0812">Transmembrane</keyword>
<dbReference type="InterPro" id="IPR038731">
    <property type="entry name" value="RgtA/B/C-like"/>
</dbReference>
<gene>
    <name evidence="3" type="ORF">A2988_04035</name>
</gene>
<proteinExistence type="predicted"/>
<comment type="caution">
    <text evidence="3">The sequence shown here is derived from an EMBL/GenBank/DDBJ whole genome shotgun (WGS) entry which is preliminary data.</text>
</comment>
<feature type="transmembrane region" description="Helical" evidence="1">
    <location>
        <begin position="163"/>
        <end position="193"/>
    </location>
</feature>
<dbReference type="STRING" id="1797298.A2988_04035"/>
<feature type="transmembrane region" description="Helical" evidence="1">
    <location>
        <begin position="338"/>
        <end position="354"/>
    </location>
</feature>
<feature type="transmembrane region" description="Helical" evidence="1">
    <location>
        <begin position="261"/>
        <end position="279"/>
    </location>
</feature>
<dbReference type="EMBL" id="MEYS01000001">
    <property type="protein sequence ID" value="OGD34643.1"/>
    <property type="molecule type" value="Genomic_DNA"/>
</dbReference>
<dbReference type="AlphaFoldDB" id="A0A1F5BVK8"/>
<dbReference type="Pfam" id="PF13231">
    <property type="entry name" value="PMT_2"/>
    <property type="match status" value="1"/>
</dbReference>
<feature type="transmembrane region" description="Helical" evidence="1">
    <location>
        <begin position="133"/>
        <end position="151"/>
    </location>
</feature>
<feature type="transmembrane region" description="Helical" evidence="1">
    <location>
        <begin position="82"/>
        <end position="104"/>
    </location>
</feature>